<keyword evidence="7 10" id="KW-0131">Cell cycle</keyword>
<evidence type="ECO:0000256" key="1">
    <source>
        <dbReference type="ARBA" id="ARBA00011065"/>
    </source>
</evidence>
<dbReference type="PANTHER" id="PTHR10828">
    <property type="entry name" value="M-PHASE INDUCER PHOSPHATASE DUAL SPECIFICITY PHOSPHATASE CDC25"/>
    <property type="match status" value="1"/>
</dbReference>
<evidence type="ECO:0000313" key="14">
    <source>
        <dbReference type="Proteomes" id="UP000076842"/>
    </source>
</evidence>
<dbReference type="EMBL" id="KV423931">
    <property type="protein sequence ID" value="KZT60364.1"/>
    <property type="molecule type" value="Genomic_DNA"/>
</dbReference>
<dbReference type="InterPro" id="IPR036873">
    <property type="entry name" value="Rhodanese-like_dom_sf"/>
</dbReference>
<reference evidence="13 14" key="1">
    <citation type="journal article" date="2016" name="Mol. Biol. Evol.">
        <title>Comparative Genomics of Early-Diverging Mushroom-Forming Fungi Provides Insights into the Origins of Lignocellulose Decay Capabilities.</title>
        <authorList>
            <person name="Nagy L.G."/>
            <person name="Riley R."/>
            <person name="Tritt A."/>
            <person name="Adam C."/>
            <person name="Daum C."/>
            <person name="Floudas D."/>
            <person name="Sun H."/>
            <person name="Yadav J.S."/>
            <person name="Pangilinan J."/>
            <person name="Larsson K.H."/>
            <person name="Matsuura K."/>
            <person name="Barry K."/>
            <person name="Labutti K."/>
            <person name="Kuo R."/>
            <person name="Ohm R.A."/>
            <person name="Bhattacharya S.S."/>
            <person name="Shirouzu T."/>
            <person name="Yoshinaga Y."/>
            <person name="Martin F.M."/>
            <person name="Grigoriev I.V."/>
            <person name="Hibbett D.S."/>
        </authorList>
    </citation>
    <scope>NUCLEOTIDE SEQUENCE [LARGE SCALE GENOMIC DNA]</scope>
    <source>
        <strain evidence="13 14">HHB12733</strain>
    </source>
</reference>
<evidence type="ECO:0000259" key="12">
    <source>
        <dbReference type="PROSITE" id="PS50206"/>
    </source>
</evidence>
<dbReference type="AlphaFoldDB" id="A0A165IBL8"/>
<dbReference type="PROSITE" id="PS50206">
    <property type="entry name" value="RHODANESE_3"/>
    <property type="match status" value="1"/>
</dbReference>
<dbReference type="Gene3D" id="3.40.250.10">
    <property type="entry name" value="Rhodanese-like domain"/>
    <property type="match status" value="1"/>
</dbReference>
<keyword evidence="6 10" id="KW-0904">Protein phosphatase</keyword>
<protein>
    <recommendedName>
        <fullName evidence="9 10">M-phase inducer phosphatase</fullName>
        <ecNumber evidence="2 10">3.1.3.48</ecNumber>
    </recommendedName>
</protein>
<dbReference type="Pfam" id="PF00581">
    <property type="entry name" value="Rhodanese"/>
    <property type="match status" value="1"/>
</dbReference>
<dbReference type="GO" id="GO:0051301">
    <property type="term" value="P:cell division"/>
    <property type="evidence" value="ECO:0007669"/>
    <property type="project" value="UniProtKB-UniRule"/>
</dbReference>
<feature type="region of interest" description="Disordered" evidence="11">
    <location>
        <begin position="1"/>
        <end position="21"/>
    </location>
</feature>
<dbReference type="GO" id="GO:0004725">
    <property type="term" value="F:protein tyrosine phosphatase activity"/>
    <property type="evidence" value="ECO:0007669"/>
    <property type="project" value="UniProtKB-UniRule"/>
</dbReference>
<comment type="function">
    <text evidence="10">Tyrosine protein phosphatase which functions as a dosage-dependent inducer of mitotic progression.</text>
</comment>
<comment type="catalytic activity">
    <reaction evidence="8 10">
        <text>O-phospho-L-tyrosyl-[protein] + H2O = L-tyrosyl-[protein] + phosphate</text>
        <dbReference type="Rhea" id="RHEA:10684"/>
        <dbReference type="Rhea" id="RHEA-COMP:10136"/>
        <dbReference type="Rhea" id="RHEA-COMP:20101"/>
        <dbReference type="ChEBI" id="CHEBI:15377"/>
        <dbReference type="ChEBI" id="CHEBI:43474"/>
        <dbReference type="ChEBI" id="CHEBI:46858"/>
        <dbReference type="ChEBI" id="CHEBI:61978"/>
        <dbReference type="EC" id="3.1.3.48"/>
    </reaction>
</comment>
<dbReference type="GO" id="GO:0010971">
    <property type="term" value="P:positive regulation of G2/M transition of mitotic cell cycle"/>
    <property type="evidence" value="ECO:0007669"/>
    <property type="project" value="TreeGrafter"/>
</dbReference>
<dbReference type="GO" id="GO:0005634">
    <property type="term" value="C:nucleus"/>
    <property type="evidence" value="ECO:0007669"/>
    <property type="project" value="TreeGrafter"/>
</dbReference>
<comment type="similarity">
    <text evidence="1 10">Belongs to the MPI phosphatase family.</text>
</comment>
<keyword evidence="3 10" id="KW-0132">Cell division</keyword>
<evidence type="ECO:0000256" key="4">
    <source>
        <dbReference type="ARBA" id="ARBA00022776"/>
    </source>
</evidence>
<dbReference type="SMART" id="SM00450">
    <property type="entry name" value="RHOD"/>
    <property type="match status" value="1"/>
</dbReference>
<accession>A0A165IBL8</accession>
<dbReference type="Proteomes" id="UP000076842">
    <property type="component" value="Unassembled WGS sequence"/>
</dbReference>
<name>A0A165IBL8_9BASI</name>
<dbReference type="InterPro" id="IPR000751">
    <property type="entry name" value="MPI_Phosphatase"/>
</dbReference>
<sequence length="371" mass="40865">MRRALSAAGAGEVSSDDLDLSAEGSPLLTAQRAYAKRTHTRLVTRVDGSPAFRPLRNAVEQGSKRESCPAQMHAGQPFAGFGHNEQEGKILPCHKVKDDGLMRITPQTLEAVLNGDYDAQLAALHIVDCRFDYEFAGGHIDGAVNLHTTDAVEDYFLQSGCGIALPRPSRSGEDEQEEKKTVIIFHCEFSVKRAPTIAKHLRSKDRALNTHCYPKVHFPEIYVLQGGYYDFFKRSPAHCEPQGYVAMLDPRHAGACSPSLGQFRQGSRWQRARSYTYGDHTMQRPKSIAQPPALPFAATAAAAAVKKRRGAAQALTSVREDHSSSEDAFGSLDSPCHRIPLPPSRPPSFLDPRPKSLVGRTMFERAVSFRQ</sequence>
<dbReference type="CDD" id="cd01530">
    <property type="entry name" value="Cdc25"/>
    <property type="match status" value="1"/>
</dbReference>
<dbReference type="OrthoDB" id="26523at2759"/>
<dbReference type="STRING" id="1353952.A0A165IBL8"/>
<dbReference type="GO" id="GO:0110032">
    <property type="term" value="P:positive regulation of G2/MI transition of meiotic cell cycle"/>
    <property type="evidence" value="ECO:0007669"/>
    <property type="project" value="TreeGrafter"/>
</dbReference>
<dbReference type="FunFam" id="3.40.250.10:FF:000021">
    <property type="entry name" value="M-phase inducer phosphatase cdc-25.2"/>
    <property type="match status" value="1"/>
</dbReference>
<dbReference type="PRINTS" id="PR00716">
    <property type="entry name" value="MPIPHPHTASE"/>
</dbReference>
<dbReference type="GO" id="GO:0005737">
    <property type="term" value="C:cytoplasm"/>
    <property type="evidence" value="ECO:0007669"/>
    <property type="project" value="TreeGrafter"/>
</dbReference>
<dbReference type="GO" id="GO:0000086">
    <property type="term" value="P:G2/M transition of mitotic cell cycle"/>
    <property type="evidence" value="ECO:0007669"/>
    <property type="project" value="TreeGrafter"/>
</dbReference>
<dbReference type="InterPro" id="IPR001763">
    <property type="entry name" value="Rhodanese-like_dom"/>
</dbReference>
<feature type="domain" description="Rhodanese" evidence="12">
    <location>
        <begin position="120"/>
        <end position="240"/>
    </location>
</feature>
<evidence type="ECO:0000256" key="8">
    <source>
        <dbReference type="ARBA" id="ARBA00051722"/>
    </source>
</evidence>
<keyword evidence="5 10" id="KW-0378">Hydrolase</keyword>
<dbReference type="PANTHER" id="PTHR10828:SF17">
    <property type="entry name" value="PROTEIN-TYROSINE-PHOSPHATASE"/>
    <property type="match status" value="1"/>
</dbReference>
<evidence type="ECO:0000256" key="11">
    <source>
        <dbReference type="SAM" id="MobiDB-lite"/>
    </source>
</evidence>
<evidence type="ECO:0000256" key="3">
    <source>
        <dbReference type="ARBA" id="ARBA00022618"/>
    </source>
</evidence>
<evidence type="ECO:0000256" key="5">
    <source>
        <dbReference type="ARBA" id="ARBA00022801"/>
    </source>
</evidence>
<evidence type="ECO:0000256" key="10">
    <source>
        <dbReference type="RuleBase" id="RU368028"/>
    </source>
</evidence>
<evidence type="ECO:0000256" key="9">
    <source>
        <dbReference type="ARBA" id="ARBA00067190"/>
    </source>
</evidence>
<evidence type="ECO:0000313" key="13">
    <source>
        <dbReference type="EMBL" id="KZT60364.1"/>
    </source>
</evidence>
<evidence type="ECO:0000256" key="6">
    <source>
        <dbReference type="ARBA" id="ARBA00022912"/>
    </source>
</evidence>
<dbReference type="SUPFAM" id="SSF52821">
    <property type="entry name" value="Rhodanese/Cell cycle control phosphatase"/>
    <property type="match status" value="1"/>
</dbReference>
<dbReference type="InParanoid" id="A0A165IBL8"/>
<keyword evidence="14" id="KW-1185">Reference proteome</keyword>
<keyword evidence="4 10" id="KW-0498">Mitosis</keyword>
<dbReference type="EC" id="3.1.3.48" evidence="2 10"/>
<gene>
    <name evidence="13" type="ORF">CALCODRAFT_532538</name>
</gene>
<organism evidence="13 14">
    <name type="scientific">Calocera cornea HHB12733</name>
    <dbReference type="NCBI Taxonomy" id="1353952"/>
    <lineage>
        <taxon>Eukaryota</taxon>
        <taxon>Fungi</taxon>
        <taxon>Dikarya</taxon>
        <taxon>Basidiomycota</taxon>
        <taxon>Agaricomycotina</taxon>
        <taxon>Dacrymycetes</taxon>
        <taxon>Dacrymycetales</taxon>
        <taxon>Dacrymycetaceae</taxon>
        <taxon>Calocera</taxon>
    </lineage>
</organism>
<evidence type="ECO:0000256" key="2">
    <source>
        <dbReference type="ARBA" id="ARBA00013064"/>
    </source>
</evidence>
<evidence type="ECO:0000256" key="7">
    <source>
        <dbReference type="ARBA" id="ARBA00023306"/>
    </source>
</evidence>
<proteinExistence type="inferred from homology"/>